<name>I8TWE2_9FIRM</name>
<reference evidence="3" key="2">
    <citation type="submission" date="2015-02" db="EMBL/GenBank/DDBJ databases">
        <title>Complete Genome Sequence of Pelosinus fermentans JBW45.</title>
        <authorList>
            <person name="De Leon K.B."/>
            <person name="Utturkar S.M."/>
            <person name="Camilleri L.B."/>
            <person name="Arkin A.P."/>
            <person name="Fields M.W."/>
            <person name="Brown S.D."/>
            <person name="Wall J.D."/>
        </authorList>
    </citation>
    <scope>NUCLEOTIDE SEQUENCE [LARGE SCALE GENOMIC DNA]</scope>
    <source>
        <strain evidence="3">JBW45</strain>
    </source>
</reference>
<dbReference type="EMBL" id="CP010978">
    <property type="protein sequence ID" value="AJQ26171.1"/>
    <property type="molecule type" value="Genomic_DNA"/>
</dbReference>
<dbReference type="InterPro" id="IPR037053">
    <property type="entry name" value="Phage_tail_collar_dom_sf"/>
</dbReference>
<dbReference type="Proteomes" id="UP000005361">
    <property type="component" value="Chromosome"/>
</dbReference>
<dbReference type="STRING" id="1192197.JBW_00819"/>
<dbReference type="Pfam" id="PF07484">
    <property type="entry name" value="Collar"/>
    <property type="match status" value="1"/>
</dbReference>
<evidence type="ECO:0000259" key="1">
    <source>
        <dbReference type="Pfam" id="PF07484"/>
    </source>
</evidence>
<dbReference type="KEGG" id="pft:JBW_00819"/>
<organism evidence="2 3">
    <name type="scientific">Pelosinus fermentans JBW45</name>
    <dbReference type="NCBI Taxonomy" id="1192197"/>
    <lineage>
        <taxon>Bacteria</taxon>
        <taxon>Bacillati</taxon>
        <taxon>Bacillota</taxon>
        <taxon>Negativicutes</taxon>
        <taxon>Selenomonadales</taxon>
        <taxon>Sporomusaceae</taxon>
        <taxon>Pelosinus</taxon>
    </lineage>
</organism>
<dbReference type="Gene3D" id="3.90.1340.10">
    <property type="entry name" value="Phage tail collar domain"/>
    <property type="match status" value="1"/>
</dbReference>
<evidence type="ECO:0000313" key="2">
    <source>
        <dbReference type="EMBL" id="AJQ26171.1"/>
    </source>
</evidence>
<dbReference type="SUPFAM" id="SSF88874">
    <property type="entry name" value="Receptor-binding domain of short tail fibre protein gp12"/>
    <property type="match status" value="1"/>
</dbReference>
<feature type="domain" description="Phage tail collar" evidence="1">
    <location>
        <begin position="127"/>
        <end position="184"/>
    </location>
</feature>
<sequence length="282" mass="31016">MTKFETNLSGVIEELQNKEVAQDAKDIDLQNQIDSEIAKRTNADDQLQTNINVEANARAAADKDLQGQIDKEVADRGDADKVLQENLDEEIAVRTNADETESSTRASADQDLQKQIDFVMKYLVPVGAIDYFARTSSPEGWLKADGSAVSRSEYANLFAAVGTMFGAGDGSTTFNLPDLRGEFIRGLDDGRGIDLNRTLGSWQKPSLVNGDYNENKSVVTLGGLPQNRSVYGWEDPLSSGHVSSEGSYWWAPSTIQVMRELDMRLCGVIRPRNVALLACIKY</sequence>
<reference evidence="2 3" key="1">
    <citation type="journal article" date="2015" name="Genome Announc.">
        <title>Complete Genome Sequence of Pelosinus fermentans JBW45, a Member of a Remarkably Competitive Group of Negativicutes in the Firmicutes Phylum.</title>
        <authorList>
            <person name="De Leon K.B."/>
            <person name="Utturkar S.M."/>
            <person name="Camilleri L.B."/>
            <person name="Elias D.A."/>
            <person name="Arkin A.P."/>
            <person name="Fields M.W."/>
            <person name="Brown S.D."/>
            <person name="Wall J.D."/>
        </authorList>
    </citation>
    <scope>NUCLEOTIDE SEQUENCE [LARGE SCALE GENOMIC DNA]</scope>
    <source>
        <strain evidence="2 3">JBW45</strain>
    </source>
</reference>
<accession>I8TWE2</accession>
<gene>
    <name evidence="2" type="ORF">JBW_00819</name>
</gene>
<dbReference type="RefSeq" id="WP_007959313.1">
    <property type="nucleotide sequence ID" value="NZ_CP010978.1"/>
</dbReference>
<dbReference type="HOGENOM" id="CLU_986419_0_0_9"/>
<evidence type="ECO:0000313" key="3">
    <source>
        <dbReference type="Proteomes" id="UP000005361"/>
    </source>
</evidence>
<protein>
    <submittedName>
        <fullName evidence="2">Tail Collar domain protein</fullName>
    </submittedName>
</protein>
<dbReference type="AlphaFoldDB" id="I8TWE2"/>
<dbReference type="InterPro" id="IPR011083">
    <property type="entry name" value="Phage_tail_collar_dom"/>
</dbReference>
<proteinExistence type="predicted"/>